<keyword evidence="2" id="KW-0812">Transmembrane</keyword>
<gene>
    <name evidence="4" type="ORF">NDI56_10510</name>
</gene>
<evidence type="ECO:0000256" key="1">
    <source>
        <dbReference type="SAM" id="MobiDB-lite"/>
    </source>
</evidence>
<evidence type="ECO:0000259" key="3">
    <source>
        <dbReference type="Pfam" id="PF09851"/>
    </source>
</evidence>
<proteinExistence type="predicted"/>
<evidence type="ECO:0000256" key="2">
    <source>
        <dbReference type="SAM" id="Phobius"/>
    </source>
</evidence>
<dbReference type="InterPro" id="IPR018649">
    <property type="entry name" value="SHOCT"/>
</dbReference>
<name>A0ABU2FC17_9EURY</name>
<evidence type="ECO:0000313" key="4">
    <source>
        <dbReference type="EMBL" id="MDS0259823.1"/>
    </source>
</evidence>
<sequence>MNATFTRQQLLGVVAVLSVGLSAFAYVLGLAALGQAVFTLGVLVVLPLVVVLGDALPVVESAGDAQEFEPTTSDPATGETAQSGVEQLRERYAKGEISDEEFERRLERLLESEQRVEERAADRLVDRE</sequence>
<feature type="region of interest" description="Disordered" evidence="1">
    <location>
        <begin position="63"/>
        <end position="85"/>
    </location>
</feature>
<evidence type="ECO:0000313" key="5">
    <source>
        <dbReference type="Proteomes" id="UP001259659"/>
    </source>
</evidence>
<comment type="caution">
    <text evidence="4">The sequence shown here is derived from an EMBL/GenBank/DDBJ whole genome shotgun (WGS) entry which is preliminary data.</text>
</comment>
<reference evidence="4 5" key="1">
    <citation type="submission" date="2022-06" db="EMBL/GenBank/DDBJ databases">
        <title>Haloarcula sp. a new haloarchaeum isolate from saline soil.</title>
        <authorList>
            <person name="Strakova D."/>
            <person name="Galisteo C."/>
            <person name="Sanchez-Porro C."/>
            <person name="Ventosa A."/>
        </authorList>
    </citation>
    <scope>NUCLEOTIDE SEQUENCE [LARGE SCALE GENOMIC DNA]</scope>
    <source>
        <strain evidence="4 5">S1CR25-12</strain>
    </source>
</reference>
<organism evidence="4 5">
    <name type="scientific">Haloarcula saliterrae</name>
    <dbReference type="NCBI Taxonomy" id="2950534"/>
    <lineage>
        <taxon>Archaea</taxon>
        <taxon>Methanobacteriati</taxon>
        <taxon>Methanobacteriota</taxon>
        <taxon>Stenosarchaea group</taxon>
        <taxon>Halobacteria</taxon>
        <taxon>Halobacteriales</taxon>
        <taxon>Haloarculaceae</taxon>
        <taxon>Haloarcula</taxon>
    </lineage>
</organism>
<keyword evidence="2" id="KW-1133">Transmembrane helix</keyword>
<feature type="compositionally biased region" description="Polar residues" evidence="1">
    <location>
        <begin position="69"/>
        <end position="85"/>
    </location>
</feature>
<keyword evidence="5" id="KW-1185">Reference proteome</keyword>
<dbReference type="Pfam" id="PF09851">
    <property type="entry name" value="SHOCT"/>
    <property type="match status" value="1"/>
</dbReference>
<dbReference type="Proteomes" id="UP001259659">
    <property type="component" value="Unassembled WGS sequence"/>
</dbReference>
<feature type="transmembrane region" description="Helical" evidence="2">
    <location>
        <begin position="35"/>
        <end position="56"/>
    </location>
</feature>
<protein>
    <submittedName>
        <fullName evidence="4">SHOCT domain-containing protein</fullName>
    </submittedName>
</protein>
<feature type="domain" description="SHOCT" evidence="3">
    <location>
        <begin position="86"/>
        <end position="110"/>
    </location>
</feature>
<keyword evidence="2" id="KW-0472">Membrane</keyword>
<accession>A0ABU2FC17</accession>
<dbReference type="EMBL" id="JAMQON010000002">
    <property type="protein sequence ID" value="MDS0259823.1"/>
    <property type="molecule type" value="Genomic_DNA"/>
</dbReference>
<dbReference type="RefSeq" id="WP_310919477.1">
    <property type="nucleotide sequence ID" value="NZ_JAMQON010000002.1"/>
</dbReference>